<sequence length="576" mass="62872">MPSAPATGLSSLELGLDSTSQKSTPTPTEVDPVYVERRDNFEIASAGTQCRGISLQPTCFTLLVAGRNPFGGTLGNYGDTARPVQGRAVLAFPGPVGPGSRSFHKVGATQRNDSITCFSSSRKEGWTYFYPKRRNEIDCQDLPGLVLTRCRPFGKCLSNKIKGQLSGVCMYVAFFVPEWIPIESAPYGFLRISKDFQSNPKKMPDCTTTPRSVVAYDPRSASRSEAEASVINVKYPQIQQVFSAMNPLLAYALAPIYLSAFYIPRGSGKTTWEPASTPTYTATPCFRVEISGSEPPGTPQIQRVFGAMNPLLAYALAPMHLSAFYIPRGSGKTTWEPTSTSTSIATTCFLVEISGSEPPGTPQIQQVFGAMNPLLAGHALAPMHLPAFTYLEAVENILVLVYRILSVCSELELSLKSSKGTKYTMESEWSEISEIIETKDGRSCALQCEVEVTHPLTSFQRSCRGSMFKRSIPTATRKLRLAAPCLLFAQASLTFAPCKTQQPKKLRNQTVSFDEDELDKACDPSDPRSEALHAKPPQPDLHTRISRALSCNHGVNDVASVLAWLKPAHVVEVDSK</sequence>
<dbReference type="AlphaFoldDB" id="K0RCA4"/>
<accession>K0RCA4</accession>
<dbReference type="EMBL" id="AGNL01041770">
    <property type="protein sequence ID" value="EJK51358.1"/>
    <property type="molecule type" value="Genomic_DNA"/>
</dbReference>
<organism evidence="2 3">
    <name type="scientific">Thalassiosira oceanica</name>
    <name type="common">Marine diatom</name>
    <dbReference type="NCBI Taxonomy" id="159749"/>
    <lineage>
        <taxon>Eukaryota</taxon>
        <taxon>Sar</taxon>
        <taxon>Stramenopiles</taxon>
        <taxon>Ochrophyta</taxon>
        <taxon>Bacillariophyta</taxon>
        <taxon>Coscinodiscophyceae</taxon>
        <taxon>Thalassiosirophycidae</taxon>
        <taxon>Thalassiosirales</taxon>
        <taxon>Thalassiosiraceae</taxon>
        <taxon>Thalassiosira</taxon>
    </lineage>
</organism>
<feature type="region of interest" description="Disordered" evidence="1">
    <location>
        <begin position="1"/>
        <end position="30"/>
    </location>
</feature>
<feature type="region of interest" description="Disordered" evidence="1">
    <location>
        <begin position="517"/>
        <end position="541"/>
    </location>
</feature>
<evidence type="ECO:0000256" key="1">
    <source>
        <dbReference type="SAM" id="MobiDB-lite"/>
    </source>
</evidence>
<gene>
    <name evidence="2" type="ORF">THAOC_29476</name>
</gene>
<name>K0RCA4_THAOC</name>
<reference evidence="2 3" key="1">
    <citation type="journal article" date="2012" name="Genome Biol.">
        <title>Genome and low-iron response of an oceanic diatom adapted to chronic iron limitation.</title>
        <authorList>
            <person name="Lommer M."/>
            <person name="Specht M."/>
            <person name="Roy A.S."/>
            <person name="Kraemer L."/>
            <person name="Andreson R."/>
            <person name="Gutowska M.A."/>
            <person name="Wolf J."/>
            <person name="Bergner S.V."/>
            <person name="Schilhabel M.B."/>
            <person name="Klostermeier U.C."/>
            <person name="Beiko R.G."/>
            <person name="Rosenstiel P."/>
            <person name="Hippler M."/>
            <person name="Laroche J."/>
        </authorList>
    </citation>
    <scope>NUCLEOTIDE SEQUENCE [LARGE SCALE GENOMIC DNA]</scope>
    <source>
        <strain evidence="2 3">CCMP1005</strain>
    </source>
</reference>
<dbReference type="Proteomes" id="UP000266841">
    <property type="component" value="Unassembled WGS sequence"/>
</dbReference>
<comment type="caution">
    <text evidence="2">The sequence shown here is derived from an EMBL/GenBank/DDBJ whole genome shotgun (WGS) entry which is preliminary data.</text>
</comment>
<protein>
    <submittedName>
        <fullName evidence="2">Uncharacterized protein</fullName>
    </submittedName>
</protein>
<feature type="compositionally biased region" description="Polar residues" evidence="1">
    <location>
        <begin position="17"/>
        <end position="27"/>
    </location>
</feature>
<proteinExistence type="predicted"/>
<feature type="compositionally biased region" description="Basic and acidic residues" evidence="1">
    <location>
        <begin position="519"/>
        <end position="533"/>
    </location>
</feature>
<keyword evidence="3" id="KW-1185">Reference proteome</keyword>
<evidence type="ECO:0000313" key="2">
    <source>
        <dbReference type="EMBL" id="EJK51358.1"/>
    </source>
</evidence>
<evidence type="ECO:0000313" key="3">
    <source>
        <dbReference type="Proteomes" id="UP000266841"/>
    </source>
</evidence>